<comment type="caution">
    <text evidence="1">The sequence shown here is derived from an EMBL/GenBank/DDBJ whole genome shotgun (WGS) entry which is preliminary data.</text>
</comment>
<gene>
    <name evidence="1" type="ORF">GOP47_0013137</name>
</gene>
<dbReference type="EMBL" id="JABFUD020000013">
    <property type="protein sequence ID" value="KAI5070886.1"/>
    <property type="molecule type" value="Genomic_DNA"/>
</dbReference>
<evidence type="ECO:0000313" key="2">
    <source>
        <dbReference type="Proteomes" id="UP000886520"/>
    </source>
</evidence>
<organism evidence="1 2">
    <name type="scientific">Adiantum capillus-veneris</name>
    <name type="common">Maidenhair fern</name>
    <dbReference type="NCBI Taxonomy" id="13818"/>
    <lineage>
        <taxon>Eukaryota</taxon>
        <taxon>Viridiplantae</taxon>
        <taxon>Streptophyta</taxon>
        <taxon>Embryophyta</taxon>
        <taxon>Tracheophyta</taxon>
        <taxon>Polypodiopsida</taxon>
        <taxon>Polypodiidae</taxon>
        <taxon>Polypodiales</taxon>
        <taxon>Pteridineae</taxon>
        <taxon>Pteridaceae</taxon>
        <taxon>Vittarioideae</taxon>
        <taxon>Adiantum</taxon>
    </lineage>
</organism>
<dbReference type="AlphaFoldDB" id="A0A9D4ZFI0"/>
<sequence length="70" mass="7431">MARRKACKVTMAVGIGSVQNRRDEPMAGSLAYGMGEGGKTCMFLGGHGTKTLRLDVAEVLRFMAAALQGR</sequence>
<protein>
    <submittedName>
        <fullName evidence="1">Uncharacterized protein</fullName>
    </submittedName>
</protein>
<evidence type="ECO:0000313" key="1">
    <source>
        <dbReference type="EMBL" id="KAI5070886.1"/>
    </source>
</evidence>
<name>A0A9D4ZFI0_ADICA</name>
<accession>A0A9D4ZFI0</accession>
<reference evidence="1" key="1">
    <citation type="submission" date="2021-01" db="EMBL/GenBank/DDBJ databases">
        <title>Adiantum capillus-veneris genome.</title>
        <authorList>
            <person name="Fang Y."/>
            <person name="Liao Q."/>
        </authorList>
    </citation>
    <scope>NUCLEOTIDE SEQUENCE</scope>
    <source>
        <strain evidence="1">H3</strain>
        <tissue evidence="1">Leaf</tissue>
    </source>
</reference>
<keyword evidence="2" id="KW-1185">Reference proteome</keyword>
<dbReference type="Proteomes" id="UP000886520">
    <property type="component" value="Chromosome 13"/>
</dbReference>
<proteinExistence type="predicted"/>